<evidence type="ECO:0000313" key="5">
    <source>
        <dbReference type="Proteomes" id="UP001217500"/>
    </source>
</evidence>
<sequence>MNVKQILGSKGSEVVFVAPGCKVSEVSKVFGERRIGAVPVMDKGRLVGIVSERDVVRGLAIRGAAVLDDAVDTLMTRSVATCTGEATLNELMEMMTERRIRHVPVVEDGKLIGIVSVGDVVKERLQETQQEADALKEYIATA</sequence>
<dbReference type="PANTHER" id="PTHR43080">
    <property type="entry name" value="CBS DOMAIN-CONTAINING PROTEIN CBSX3, MITOCHONDRIAL"/>
    <property type="match status" value="1"/>
</dbReference>
<protein>
    <submittedName>
        <fullName evidence="4">CBS domain-containing protein</fullName>
    </submittedName>
</protein>
<dbReference type="RefSeq" id="WP_289503049.1">
    <property type="nucleotide sequence ID" value="NZ_CP116805.1"/>
</dbReference>
<dbReference type="Gene3D" id="3.10.580.10">
    <property type="entry name" value="CBS-domain"/>
    <property type="match status" value="1"/>
</dbReference>
<dbReference type="SMART" id="SM00116">
    <property type="entry name" value="CBS"/>
    <property type="match status" value="2"/>
</dbReference>
<evidence type="ECO:0000259" key="3">
    <source>
        <dbReference type="PROSITE" id="PS51371"/>
    </source>
</evidence>
<dbReference type="PROSITE" id="PS51371">
    <property type="entry name" value="CBS"/>
    <property type="match status" value="2"/>
</dbReference>
<dbReference type="KEGG" id="gso:PH603_13440"/>
<dbReference type="InterPro" id="IPR051257">
    <property type="entry name" value="Diverse_CBS-Domain"/>
</dbReference>
<proteinExistence type="predicted"/>
<organism evidence="4 5">
    <name type="scientific">Gimibacter soli</name>
    <dbReference type="NCBI Taxonomy" id="3024400"/>
    <lineage>
        <taxon>Bacteria</taxon>
        <taxon>Pseudomonadati</taxon>
        <taxon>Pseudomonadota</taxon>
        <taxon>Alphaproteobacteria</taxon>
        <taxon>Kordiimonadales</taxon>
        <taxon>Temperatibacteraceae</taxon>
        <taxon>Gimibacter</taxon>
    </lineage>
</organism>
<name>A0AAF0BKZ5_9PROT</name>
<dbReference type="Proteomes" id="UP001217500">
    <property type="component" value="Chromosome"/>
</dbReference>
<dbReference type="SUPFAM" id="SSF54631">
    <property type="entry name" value="CBS-domain pair"/>
    <property type="match status" value="1"/>
</dbReference>
<dbReference type="InterPro" id="IPR044725">
    <property type="entry name" value="CBSX3_CBS_dom"/>
</dbReference>
<feature type="domain" description="CBS" evidence="3">
    <location>
        <begin position="8"/>
        <end position="66"/>
    </location>
</feature>
<dbReference type="CDD" id="cd04623">
    <property type="entry name" value="CBS_pair_bac_euk"/>
    <property type="match status" value="1"/>
</dbReference>
<gene>
    <name evidence="4" type="ORF">PH603_13440</name>
</gene>
<dbReference type="InterPro" id="IPR046342">
    <property type="entry name" value="CBS_dom_sf"/>
</dbReference>
<feature type="domain" description="CBS" evidence="3">
    <location>
        <begin position="75"/>
        <end position="131"/>
    </location>
</feature>
<dbReference type="EMBL" id="CP116805">
    <property type="protein sequence ID" value="WCL53537.1"/>
    <property type="molecule type" value="Genomic_DNA"/>
</dbReference>
<reference evidence="4" key="1">
    <citation type="submission" date="2023-01" db="EMBL/GenBank/DDBJ databases">
        <title>The genome sequence of Kordiimonadaceae bacterium 6D33.</title>
        <authorList>
            <person name="Liu Y."/>
        </authorList>
    </citation>
    <scope>NUCLEOTIDE SEQUENCE</scope>
    <source>
        <strain evidence="4">6D33</strain>
    </source>
</reference>
<evidence type="ECO:0000256" key="1">
    <source>
        <dbReference type="ARBA" id="ARBA00023122"/>
    </source>
</evidence>
<keyword evidence="5" id="KW-1185">Reference proteome</keyword>
<dbReference type="Pfam" id="PF00571">
    <property type="entry name" value="CBS"/>
    <property type="match status" value="2"/>
</dbReference>
<evidence type="ECO:0000256" key="2">
    <source>
        <dbReference type="PROSITE-ProRule" id="PRU00703"/>
    </source>
</evidence>
<keyword evidence="1 2" id="KW-0129">CBS domain</keyword>
<dbReference type="PANTHER" id="PTHR43080:SF2">
    <property type="entry name" value="CBS DOMAIN-CONTAINING PROTEIN"/>
    <property type="match status" value="1"/>
</dbReference>
<accession>A0AAF0BKZ5</accession>
<evidence type="ECO:0000313" key="4">
    <source>
        <dbReference type="EMBL" id="WCL53537.1"/>
    </source>
</evidence>
<dbReference type="AlphaFoldDB" id="A0AAF0BKZ5"/>
<dbReference type="InterPro" id="IPR000644">
    <property type="entry name" value="CBS_dom"/>
</dbReference>